<feature type="region of interest" description="Disordered" evidence="1">
    <location>
        <begin position="293"/>
        <end position="433"/>
    </location>
</feature>
<dbReference type="Proteomes" id="UP001141327">
    <property type="component" value="Unassembled WGS sequence"/>
</dbReference>
<feature type="compositionally biased region" description="Low complexity" evidence="1">
    <location>
        <begin position="404"/>
        <end position="421"/>
    </location>
</feature>
<organism evidence="2 3">
    <name type="scientific">Paratrimastix pyriformis</name>
    <dbReference type="NCBI Taxonomy" id="342808"/>
    <lineage>
        <taxon>Eukaryota</taxon>
        <taxon>Metamonada</taxon>
        <taxon>Preaxostyla</taxon>
        <taxon>Paratrimastigidae</taxon>
        <taxon>Paratrimastix</taxon>
    </lineage>
</organism>
<keyword evidence="3" id="KW-1185">Reference proteome</keyword>
<protein>
    <submittedName>
        <fullName evidence="2">Uncharacterized protein</fullName>
    </submittedName>
</protein>
<feature type="compositionally biased region" description="Pro residues" evidence="1">
    <location>
        <begin position="299"/>
        <end position="326"/>
    </location>
</feature>
<evidence type="ECO:0000313" key="3">
    <source>
        <dbReference type="Proteomes" id="UP001141327"/>
    </source>
</evidence>
<feature type="compositionally biased region" description="Pro residues" evidence="1">
    <location>
        <begin position="380"/>
        <end position="390"/>
    </location>
</feature>
<evidence type="ECO:0000256" key="1">
    <source>
        <dbReference type="SAM" id="MobiDB-lite"/>
    </source>
</evidence>
<dbReference type="EMBL" id="JAPMOS010000029">
    <property type="protein sequence ID" value="KAJ4458422.1"/>
    <property type="molecule type" value="Genomic_DNA"/>
</dbReference>
<evidence type="ECO:0000313" key="2">
    <source>
        <dbReference type="EMBL" id="KAJ4458422.1"/>
    </source>
</evidence>
<feature type="compositionally biased region" description="Pro residues" evidence="1">
    <location>
        <begin position="336"/>
        <end position="370"/>
    </location>
</feature>
<reference evidence="2" key="1">
    <citation type="journal article" date="2022" name="bioRxiv">
        <title>Genomics of Preaxostyla Flagellates Illuminates Evolutionary Transitions and the Path Towards Mitochondrial Loss.</title>
        <authorList>
            <person name="Novak L.V.F."/>
            <person name="Treitli S.C."/>
            <person name="Pyrih J."/>
            <person name="Halakuc P."/>
            <person name="Pipaliya S.V."/>
            <person name="Vacek V."/>
            <person name="Brzon O."/>
            <person name="Soukal P."/>
            <person name="Eme L."/>
            <person name="Dacks J.B."/>
            <person name="Karnkowska A."/>
            <person name="Elias M."/>
            <person name="Hampl V."/>
        </authorList>
    </citation>
    <scope>NUCLEOTIDE SEQUENCE</scope>
    <source>
        <strain evidence="2">RCP-MX</strain>
    </source>
</reference>
<name>A0ABQ8UJ25_9EUKA</name>
<sequence>MELMEPTAREFVELLRKLQLTGKIPVDSLASLIEVCSLGDDALEGVATMETNHPGLLSSTYSIDRKTAFFLAVWLWKRFPGSKHRRRFPTPRPVPVGGLADQPWPYVGLLDDPFFPPPRDEPHLFERVTAGEVMQLLRCPGANPAVALKRPGGGDQMLTPDFLDHCIYAPERPITIFRPILMSPFAPATAMATDTTNTNATTTGTAMATAPPPICRPLPIGKRFSPTADEHENAYVLGEASTDLARLRSKTGRLADSLEALVKHLNAHSAAPTAPPPAPSYPTLPPILAMRKLTSRGTPSPPLGTPSPPLGSPSPPLGSPSPPLGSPPLGTSRAAPSPPLGNPSPPLGNPSPPLGNPSPPLGNPSPPLGSPPLGTSGAAPSPPLATPPSPFMQLRPRFSPNQFSCTSPLSSSSRPSSSPAPAGKRLNWARGCPPTGLEEVPLHPGIALAFVAFPSPGDVEEDAVRTEFDELAKEAGLGQYLAKDRLFVFFPRNFPRPPSAH</sequence>
<accession>A0ABQ8UJ25</accession>
<comment type="caution">
    <text evidence="2">The sequence shown here is derived from an EMBL/GenBank/DDBJ whole genome shotgun (WGS) entry which is preliminary data.</text>
</comment>
<proteinExistence type="predicted"/>
<gene>
    <name evidence="2" type="ORF">PAPYR_5810</name>
</gene>